<evidence type="ECO:0000313" key="4">
    <source>
        <dbReference type="Proteomes" id="UP000037267"/>
    </source>
</evidence>
<dbReference type="EMBL" id="LGSS01000001">
    <property type="protein sequence ID" value="KNF09959.1"/>
    <property type="molecule type" value="Genomic_DNA"/>
</dbReference>
<evidence type="ECO:0000313" key="3">
    <source>
        <dbReference type="EMBL" id="KNF09959.1"/>
    </source>
</evidence>
<keyword evidence="1" id="KW-0175">Coiled coil</keyword>
<dbReference type="AlphaFoldDB" id="A0A0L0WES8"/>
<dbReference type="STRING" id="1503.CLPU_1c01240"/>
<gene>
    <name evidence="3" type="ORF">CLPU_1c01240</name>
</gene>
<proteinExistence type="predicted"/>
<dbReference type="RefSeq" id="WP_050353695.1">
    <property type="nucleotide sequence ID" value="NZ_LGSS01000001.1"/>
</dbReference>
<feature type="coiled-coil region" evidence="1">
    <location>
        <begin position="51"/>
        <end position="79"/>
    </location>
</feature>
<keyword evidence="4" id="KW-1185">Reference proteome</keyword>
<sequence length="159" mass="18353">MKQNKNGLYLILLGVGIGFVITSLLSTLFTKPKYVEYSEEEIIQKARDLGMVSLKEKIEKNEKNEKKEINNSKKDTTEEVINKEKDIKNNYIKFTINPGDTSDIIVKNLHSKGIVEDKEKLSQMIIGKNLQRKFQRGTYTVSKDMSYEQLISILTQINY</sequence>
<comment type="caution">
    <text evidence="3">The sequence shown here is derived from an EMBL/GenBank/DDBJ whole genome shotgun (WGS) entry which is preliminary data.</text>
</comment>
<accession>A0A0L0WES8</accession>
<evidence type="ECO:0000256" key="1">
    <source>
        <dbReference type="SAM" id="Coils"/>
    </source>
</evidence>
<protein>
    <submittedName>
        <fullName evidence="3">Putative periplasmic solute-binding protein</fullName>
    </submittedName>
</protein>
<dbReference type="OrthoDB" id="1957545at2"/>
<name>A0A0L0WES8_GOTPU</name>
<dbReference type="Proteomes" id="UP000037267">
    <property type="component" value="Unassembled WGS sequence"/>
</dbReference>
<keyword evidence="2" id="KW-0472">Membrane</keyword>
<reference evidence="4" key="1">
    <citation type="submission" date="2015-07" db="EMBL/GenBank/DDBJ databases">
        <title>Draft genome sequence of the purine-degrading Gottschalkia purinilyticum DSM 1384 (formerly Clostridium purinilyticum).</title>
        <authorList>
            <person name="Poehlein A."/>
            <person name="Schiel-Bengelsdorf B."/>
            <person name="Bengelsdorf F.R."/>
            <person name="Daniel R."/>
            <person name="Duerre P."/>
        </authorList>
    </citation>
    <scope>NUCLEOTIDE SEQUENCE [LARGE SCALE GENOMIC DNA]</scope>
    <source>
        <strain evidence="4">DSM 1384</strain>
    </source>
</reference>
<keyword evidence="2" id="KW-0812">Transmembrane</keyword>
<dbReference type="PATRIC" id="fig|1503.3.peg.993"/>
<organism evidence="3 4">
    <name type="scientific">Gottschalkia purinilytica</name>
    <name type="common">Clostridium purinilyticum</name>
    <dbReference type="NCBI Taxonomy" id="1503"/>
    <lineage>
        <taxon>Bacteria</taxon>
        <taxon>Bacillati</taxon>
        <taxon>Bacillota</taxon>
        <taxon>Tissierellia</taxon>
        <taxon>Tissierellales</taxon>
        <taxon>Gottschalkiaceae</taxon>
        <taxon>Gottschalkia</taxon>
    </lineage>
</organism>
<dbReference type="Gene3D" id="3.30.1490.480">
    <property type="entry name" value="Endolytic murein transglycosylase"/>
    <property type="match status" value="1"/>
</dbReference>
<keyword evidence="2" id="KW-1133">Transmembrane helix</keyword>
<feature type="transmembrane region" description="Helical" evidence="2">
    <location>
        <begin position="7"/>
        <end position="29"/>
    </location>
</feature>
<evidence type="ECO:0000256" key="2">
    <source>
        <dbReference type="SAM" id="Phobius"/>
    </source>
</evidence>